<keyword evidence="2" id="KW-1185">Reference proteome</keyword>
<dbReference type="Proteomes" id="UP001160148">
    <property type="component" value="Unassembled WGS sequence"/>
</dbReference>
<proteinExistence type="predicted"/>
<protein>
    <submittedName>
        <fullName evidence="1">Uncharacterized protein</fullName>
    </submittedName>
</protein>
<name>A0AAV0WRF9_9HEMI</name>
<comment type="caution">
    <text evidence="1">The sequence shown here is derived from an EMBL/GenBank/DDBJ whole genome shotgun (WGS) entry which is preliminary data.</text>
</comment>
<accession>A0AAV0WRF9</accession>
<evidence type="ECO:0000313" key="1">
    <source>
        <dbReference type="EMBL" id="CAI6358574.1"/>
    </source>
</evidence>
<organism evidence="1 2">
    <name type="scientific">Macrosiphum euphorbiae</name>
    <name type="common">potato aphid</name>
    <dbReference type="NCBI Taxonomy" id="13131"/>
    <lineage>
        <taxon>Eukaryota</taxon>
        <taxon>Metazoa</taxon>
        <taxon>Ecdysozoa</taxon>
        <taxon>Arthropoda</taxon>
        <taxon>Hexapoda</taxon>
        <taxon>Insecta</taxon>
        <taxon>Pterygota</taxon>
        <taxon>Neoptera</taxon>
        <taxon>Paraneoptera</taxon>
        <taxon>Hemiptera</taxon>
        <taxon>Sternorrhyncha</taxon>
        <taxon>Aphidomorpha</taxon>
        <taxon>Aphidoidea</taxon>
        <taxon>Aphididae</taxon>
        <taxon>Macrosiphini</taxon>
        <taxon>Macrosiphum</taxon>
    </lineage>
</organism>
<reference evidence="1 2" key="1">
    <citation type="submission" date="2023-01" db="EMBL/GenBank/DDBJ databases">
        <authorList>
            <person name="Whitehead M."/>
        </authorList>
    </citation>
    <scope>NUCLEOTIDE SEQUENCE [LARGE SCALE GENOMIC DNA]</scope>
</reference>
<dbReference type="AlphaFoldDB" id="A0AAV0WRF9"/>
<sequence>MFVYEPKPESVSYDGVKRPRGGRLCYGNDDVMLSPRPNNVGESRVRRFVSVPVVGRPKRARAYEMARLRRCRVEYRSFSRALVPPGGSGLWIQSRADLERYVRVLCTLRVVTKESGPGPARLDIRGEAAT</sequence>
<gene>
    <name evidence="1" type="ORF">MEUPH1_LOCUS14077</name>
</gene>
<evidence type="ECO:0000313" key="2">
    <source>
        <dbReference type="Proteomes" id="UP001160148"/>
    </source>
</evidence>
<dbReference type="EMBL" id="CARXXK010000002">
    <property type="protein sequence ID" value="CAI6358574.1"/>
    <property type="molecule type" value="Genomic_DNA"/>
</dbReference>